<organism evidence="2 3">
    <name type="scientific">Candidatus Sungbacteria bacterium RIFCSPLOWO2_01_FULL_59_16</name>
    <dbReference type="NCBI Taxonomy" id="1802280"/>
    <lineage>
        <taxon>Bacteria</taxon>
        <taxon>Candidatus Sungiibacteriota</taxon>
    </lineage>
</organism>
<dbReference type="EMBL" id="MHQS01000015">
    <property type="protein sequence ID" value="OHA08534.1"/>
    <property type="molecule type" value="Genomic_DNA"/>
</dbReference>
<keyword evidence="1" id="KW-1133">Transmembrane helix</keyword>
<name>A0A1G2LAG0_9BACT</name>
<accession>A0A1G2LAG0</accession>
<protein>
    <recommendedName>
        <fullName evidence="4">Glycosyl transferase family 28 C-terminal domain-containing protein</fullName>
    </recommendedName>
</protein>
<feature type="transmembrane region" description="Helical" evidence="1">
    <location>
        <begin position="240"/>
        <end position="262"/>
    </location>
</feature>
<keyword evidence="1" id="KW-0812">Transmembrane</keyword>
<keyword evidence="1" id="KW-0472">Membrane</keyword>
<comment type="caution">
    <text evidence="2">The sequence shown here is derived from an EMBL/GenBank/DDBJ whole genome shotgun (WGS) entry which is preliminary data.</text>
</comment>
<gene>
    <name evidence="2" type="ORF">A3B37_00335</name>
</gene>
<reference evidence="2 3" key="1">
    <citation type="journal article" date="2016" name="Nat. Commun.">
        <title>Thousands of microbial genomes shed light on interconnected biogeochemical processes in an aquifer system.</title>
        <authorList>
            <person name="Anantharaman K."/>
            <person name="Brown C.T."/>
            <person name="Hug L.A."/>
            <person name="Sharon I."/>
            <person name="Castelle C.J."/>
            <person name="Probst A.J."/>
            <person name="Thomas B.C."/>
            <person name="Singh A."/>
            <person name="Wilkins M.J."/>
            <person name="Karaoz U."/>
            <person name="Brodie E.L."/>
            <person name="Williams K.H."/>
            <person name="Hubbard S.S."/>
            <person name="Banfield J.F."/>
        </authorList>
    </citation>
    <scope>NUCLEOTIDE SEQUENCE [LARGE SCALE GENOMIC DNA]</scope>
</reference>
<proteinExistence type="predicted"/>
<sequence length="357" mass="38676">MKIAFHAFDVGPGHNHALVALEAALRNHAVTMQVGGSCGALDLLAAKPDVLVTAVSSFKGGEEEVPIGLRAVEHGIPWVVFTDVHEAWRRPSVKDHASKVAAVLVAHPDEIGLAQKEWGYPRAECLGYPPTWGRFLRTVPKGDSVRARITKSKDDGEAAALANDDVVVLICGGKDPKLNNELLAGAIEAGRKLYGERFVVAPRLHPRENEPTSEERQAREEFFAGVWKAETAAFKSVESLVTGVNFTVATAGATIIIYAALLRRPVIHYDARRVEELNLQQVGKVGWFPVDHGAAAIASGVDGIVSAMERLATTDGMAELTTQQSALYPDEEIRRAIERPTEAAIVDFLEHEFGTKK</sequence>
<dbReference type="STRING" id="1802280.A3B37_00335"/>
<dbReference type="AlphaFoldDB" id="A0A1G2LAG0"/>
<evidence type="ECO:0000256" key="1">
    <source>
        <dbReference type="SAM" id="Phobius"/>
    </source>
</evidence>
<evidence type="ECO:0000313" key="2">
    <source>
        <dbReference type="EMBL" id="OHA08534.1"/>
    </source>
</evidence>
<evidence type="ECO:0008006" key="4">
    <source>
        <dbReference type="Google" id="ProtNLM"/>
    </source>
</evidence>
<dbReference type="Proteomes" id="UP000176705">
    <property type="component" value="Unassembled WGS sequence"/>
</dbReference>
<evidence type="ECO:0000313" key="3">
    <source>
        <dbReference type="Proteomes" id="UP000176705"/>
    </source>
</evidence>